<feature type="domain" description="FAD/NAD(P)-binding" evidence="9">
    <location>
        <begin position="9"/>
        <end position="328"/>
    </location>
</feature>
<evidence type="ECO:0000256" key="6">
    <source>
        <dbReference type="ARBA" id="ARBA00023027"/>
    </source>
</evidence>
<keyword evidence="4" id="KW-0274">FAD</keyword>
<dbReference type="Pfam" id="PF07992">
    <property type="entry name" value="Pyr_redox_2"/>
    <property type="match status" value="1"/>
</dbReference>
<evidence type="ECO:0000256" key="3">
    <source>
        <dbReference type="ARBA" id="ARBA00022630"/>
    </source>
</evidence>
<dbReference type="Proteomes" id="UP000679126">
    <property type="component" value="Unassembled WGS sequence"/>
</dbReference>
<dbReference type="PRINTS" id="PR00368">
    <property type="entry name" value="FADPNR"/>
</dbReference>
<keyword evidence="3" id="KW-0285">Flavoprotein</keyword>
<evidence type="ECO:0000313" key="11">
    <source>
        <dbReference type="Proteomes" id="UP000679126"/>
    </source>
</evidence>
<keyword evidence="11" id="KW-1185">Reference proteome</keyword>
<evidence type="ECO:0000256" key="2">
    <source>
        <dbReference type="ARBA" id="ARBA00012637"/>
    </source>
</evidence>
<evidence type="ECO:0000256" key="7">
    <source>
        <dbReference type="ARBA" id="ARBA00047599"/>
    </source>
</evidence>
<dbReference type="InterPro" id="IPR036188">
    <property type="entry name" value="FAD/NAD-bd_sf"/>
</dbReference>
<evidence type="ECO:0000259" key="9">
    <source>
        <dbReference type="Pfam" id="PF07992"/>
    </source>
</evidence>
<protein>
    <recommendedName>
        <fullName evidence="2">NADH:ubiquinone reductase (non-electrogenic)</fullName>
        <ecNumber evidence="2">1.6.5.9</ecNumber>
    </recommendedName>
</protein>
<gene>
    <name evidence="10" type="ORF">J7I43_03865</name>
</gene>
<dbReference type="RefSeq" id="WP_209143431.1">
    <property type="nucleotide sequence ID" value="NZ_JAGHKP010000001.1"/>
</dbReference>
<accession>A0ABS3YA11</accession>
<dbReference type="InterPro" id="IPR045024">
    <property type="entry name" value="NDH-2"/>
</dbReference>
<keyword evidence="8" id="KW-0812">Transmembrane</keyword>
<reference evidence="11" key="1">
    <citation type="submission" date="2021-03" db="EMBL/GenBank/DDBJ databases">
        <title>Assistant Professor.</title>
        <authorList>
            <person name="Huq M.A."/>
        </authorList>
    </citation>
    <scope>NUCLEOTIDE SEQUENCE [LARGE SCALE GENOMIC DNA]</scope>
    <source>
        <strain evidence="11">MAH-28</strain>
    </source>
</reference>
<feature type="transmembrane region" description="Helical" evidence="8">
    <location>
        <begin position="372"/>
        <end position="392"/>
    </location>
</feature>
<evidence type="ECO:0000256" key="4">
    <source>
        <dbReference type="ARBA" id="ARBA00022827"/>
    </source>
</evidence>
<dbReference type="SUPFAM" id="SSF51905">
    <property type="entry name" value="FAD/NAD(P)-binding domain"/>
    <property type="match status" value="1"/>
</dbReference>
<keyword evidence="5" id="KW-0560">Oxidoreductase</keyword>
<evidence type="ECO:0000313" key="10">
    <source>
        <dbReference type="EMBL" id="MBO9151330.1"/>
    </source>
</evidence>
<proteinExistence type="inferred from homology"/>
<dbReference type="Gene3D" id="3.50.50.100">
    <property type="match status" value="1"/>
</dbReference>
<dbReference type="PRINTS" id="PR00411">
    <property type="entry name" value="PNDRDTASEI"/>
</dbReference>
<dbReference type="EMBL" id="JAGHKP010000001">
    <property type="protein sequence ID" value="MBO9151330.1"/>
    <property type="molecule type" value="Genomic_DNA"/>
</dbReference>
<sequence>MKTTENKKHIVVIGGGFAGLNFVKRLFRSRHFNITVVDKNNYNYFTPLLYQVATSFLEPSSISYPFRKLFRKEHIVFRMAELLEVDTAAHKLRLSDGGELVYDILVFAAGSKTNFFGNDAIRRHSFSLKGIDDAIYMRNELLKTLEKASLEEDPEERKKLLTVVIAGGGPTGVEVAGMLAESKAFLGNDYPSLKRAMGNIHVIDGSPYLLAPMSDKTHAAAYKALKKLGVQVKLNTQVKDFKNDQVLLSDGSVIEAKTLIWAAGVTANTFRGIDPASIGRGNRMITDSINKVQGYADIYAIGDISIQFTDKLYPNGHPQLAQPAIQQGKTLAKNLVRMEEGKAPVPFKYFDRGDMAIIGRQFAVADLFKHKVHLGGLLGLLSWLFIHVLSLVNYNNKIKTLYNWAVAYATKDQALRMIFRPGNRETVS</sequence>
<comment type="caution">
    <text evidence="10">The sequence shown here is derived from an EMBL/GenBank/DDBJ whole genome shotgun (WGS) entry which is preliminary data.</text>
</comment>
<organism evidence="10 11">
    <name type="scientific">Chitinophaga chungangae</name>
    <dbReference type="NCBI Taxonomy" id="2821488"/>
    <lineage>
        <taxon>Bacteria</taxon>
        <taxon>Pseudomonadati</taxon>
        <taxon>Bacteroidota</taxon>
        <taxon>Chitinophagia</taxon>
        <taxon>Chitinophagales</taxon>
        <taxon>Chitinophagaceae</taxon>
        <taxon>Chitinophaga</taxon>
    </lineage>
</organism>
<dbReference type="EC" id="1.6.5.9" evidence="2"/>
<evidence type="ECO:0000256" key="1">
    <source>
        <dbReference type="ARBA" id="ARBA00005272"/>
    </source>
</evidence>
<evidence type="ECO:0000256" key="8">
    <source>
        <dbReference type="SAM" id="Phobius"/>
    </source>
</evidence>
<comment type="similarity">
    <text evidence="1">Belongs to the NADH dehydrogenase family.</text>
</comment>
<dbReference type="InterPro" id="IPR023753">
    <property type="entry name" value="FAD/NAD-binding_dom"/>
</dbReference>
<name>A0ABS3YA11_9BACT</name>
<keyword evidence="6" id="KW-0520">NAD</keyword>
<comment type="catalytic activity">
    <reaction evidence="7">
        <text>a quinone + NADH + H(+) = a quinol + NAD(+)</text>
        <dbReference type="Rhea" id="RHEA:46160"/>
        <dbReference type="ChEBI" id="CHEBI:15378"/>
        <dbReference type="ChEBI" id="CHEBI:24646"/>
        <dbReference type="ChEBI" id="CHEBI:57540"/>
        <dbReference type="ChEBI" id="CHEBI:57945"/>
        <dbReference type="ChEBI" id="CHEBI:132124"/>
        <dbReference type="EC" id="1.6.5.9"/>
    </reaction>
</comment>
<keyword evidence="8" id="KW-1133">Transmembrane helix</keyword>
<keyword evidence="8" id="KW-0472">Membrane</keyword>
<dbReference type="PANTHER" id="PTHR43706:SF47">
    <property type="entry name" value="EXTERNAL NADH-UBIQUINONE OXIDOREDUCTASE 1, MITOCHONDRIAL-RELATED"/>
    <property type="match status" value="1"/>
</dbReference>
<dbReference type="PANTHER" id="PTHR43706">
    <property type="entry name" value="NADH DEHYDROGENASE"/>
    <property type="match status" value="1"/>
</dbReference>
<evidence type="ECO:0000256" key="5">
    <source>
        <dbReference type="ARBA" id="ARBA00023002"/>
    </source>
</evidence>